<reference evidence="10 11" key="1">
    <citation type="journal article" date="2011" name="Science">
        <title>The Selaginella genome identifies genetic changes associated with the evolution of vascular plants.</title>
        <authorList>
            <person name="Banks J.A."/>
            <person name="Nishiyama T."/>
            <person name="Hasebe M."/>
            <person name="Bowman J.L."/>
            <person name="Gribskov M."/>
            <person name="dePamphilis C."/>
            <person name="Albert V.A."/>
            <person name="Aono N."/>
            <person name="Aoyama T."/>
            <person name="Ambrose B.A."/>
            <person name="Ashton N.W."/>
            <person name="Axtell M.J."/>
            <person name="Barker E."/>
            <person name="Barker M.S."/>
            <person name="Bennetzen J.L."/>
            <person name="Bonawitz N.D."/>
            <person name="Chapple C."/>
            <person name="Cheng C."/>
            <person name="Correa L.G."/>
            <person name="Dacre M."/>
            <person name="DeBarry J."/>
            <person name="Dreyer I."/>
            <person name="Elias M."/>
            <person name="Engstrom E.M."/>
            <person name="Estelle M."/>
            <person name="Feng L."/>
            <person name="Finet C."/>
            <person name="Floyd S.K."/>
            <person name="Frommer W.B."/>
            <person name="Fujita T."/>
            <person name="Gramzow L."/>
            <person name="Gutensohn M."/>
            <person name="Harholt J."/>
            <person name="Hattori M."/>
            <person name="Heyl A."/>
            <person name="Hirai T."/>
            <person name="Hiwatashi Y."/>
            <person name="Ishikawa M."/>
            <person name="Iwata M."/>
            <person name="Karol K.G."/>
            <person name="Koehler B."/>
            <person name="Kolukisaoglu U."/>
            <person name="Kubo M."/>
            <person name="Kurata T."/>
            <person name="Lalonde S."/>
            <person name="Li K."/>
            <person name="Li Y."/>
            <person name="Litt A."/>
            <person name="Lyons E."/>
            <person name="Manning G."/>
            <person name="Maruyama T."/>
            <person name="Michael T.P."/>
            <person name="Mikami K."/>
            <person name="Miyazaki S."/>
            <person name="Morinaga S."/>
            <person name="Murata T."/>
            <person name="Mueller-Roeber B."/>
            <person name="Nelson D.R."/>
            <person name="Obara M."/>
            <person name="Oguri Y."/>
            <person name="Olmstead R.G."/>
            <person name="Onodera N."/>
            <person name="Petersen B.L."/>
            <person name="Pils B."/>
            <person name="Prigge M."/>
            <person name="Rensing S.A."/>
            <person name="Riano-Pachon D.M."/>
            <person name="Roberts A.W."/>
            <person name="Sato Y."/>
            <person name="Scheller H.V."/>
            <person name="Schulz B."/>
            <person name="Schulz C."/>
            <person name="Shakirov E.V."/>
            <person name="Shibagaki N."/>
            <person name="Shinohara N."/>
            <person name="Shippen D.E."/>
            <person name="Soerensen I."/>
            <person name="Sotooka R."/>
            <person name="Sugimoto N."/>
            <person name="Sugita M."/>
            <person name="Sumikawa N."/>
            <person name="Tanurdzic M."/>
            <person name="Theissen G."/>
            <person name="Ulvskov P."/>
            <person name="Wakazuki S."/>
            <person name="Weng J.K."/>
            <person name="Willats W.W."/>
            <person name="Wipf D."/>
            <person name="Wolf P.G."/>
            <person name="Yang L."/>
            <person name="Zimmer A.D."/>
            <person name="Zhu Q."/>
            <person name="Mitros T."/>
            <person name="Hellsten U."/>
            <person name="Loque D."/>
            <person name="Otillar R."/>
            <person name="Salamov A."/>
            <person name="Schmutz J."/>
            <person name="Shapiro H."/>
            <person name="Lindquist E."/>
            <person name="Lucas S."/>
            <person name="Rokhsar D."/>
            <person name="Grigoriev I.V."/>
        </authorList>
    </citation>
    <scope>NUCLEOTIDE SEQUENCE [LARGE SCALE GENOMIC DNA]</scope>
</reference>
<dbReference type="AlphaFoldDB" id="D8SVF6"/>
<keyword evidence="11" id="KW-1185">Reference proteome</keyword>
<keyword evidence="4 7" id="KW-0539">Nucleus</keyword>
<evidence type="ECO:0000256" key="1">
    <source>
        <dbReference type="ARBA" id="ARBA00004123"/>
    </source>
</evidence>
<feature type="compositionally biased region" description="Pro residues" evidence="8">
    <location>
        <begin position="27"/>
        <end position="44"/>
    </location>
</feature>
<keyword evidence="6" id="KW-0862">Zinc</keyword>
<dbReference type="InParanoid" id="D8SVF6"/>
<dbReference type="Pfam" id="PF00098">
    <property type="entry name" value="zf-CCHC"/>
    <property type="match status" value="1"/>
</dbReference>
<dbReference type="GO" id="GO:0031298">
    <property type="term" value="C:replication fork protection complex"/>
    <property type="evidence" value="ECO:0000318"/>
    <property type="project" value="GO_Central"/>
</dbReference>
<dbReference type="GO" id="GO:0031297">
    <property type="term" value="P:replication fork processing"/>
    <property type="evidence" value="ECO:0007669"/>
    <property type="project" value="UniProtKB-UniRule"/>
</dbReference>
<dbReference type="GO" id="GO:0003677">
    <property type="term" value="F:DNA binding"/>
    <property type="evidence" value="ECO:0000318"/>
    <property type="project" value="GO_Central"/>
</dbReference>
<dbReference type="InterPro" id="IPR001878">
    <property type="entry name" value="Znf_CCHC"/>
</dbReference>
<dbReference type="HOGENOM" id="CLU_060030_0_0_1"/>
<evidence type="ECO:0000256" key="3">
    <source>
        <dbReference type="ARBA" id="ARBA00022763"/>
    </source>
</evidence>
<organism evidence="11">
    <name type="scientific">Selaginella moellendorffii</name>
    <name type="common">Spikemoss</name>
    <dbReference type="NCBI Taxonomy" id="88036"/>
    <lineage>
        <taxon>Eukaryota</taxon>
        <taxon>Viridiplantae</taxon>
        <taxon>Streptophyta</taxon>
        <taxon>Embryophyta</taxon>
        <taxon>Tracheophyta</taxon>
        <taxon>Lycopodiopsida</taxon>
        <taxon>Selaginellales</taxon>
        <taxon>Selaginellaceae</taxon>
        <taxon>Selaginella</taxon>
    </lineage>
</organism>
<dbReference type="Pfam" id="PF07962">
    <property type="entry name" value="Swi3"/>
    <property type="match status" value="1"/>
</dbReference>
<proteinExistence type="inferred from homology"/>
<dbReference type="Proteomes" id="UP000001514">
    <property type="component" value="Unassembled WGS sequence"/>
</dbReference>
<comment type="similarity">
    <text evidence="2 7">Belongs to the CSM3 family.</text>
</comment>
<comment type="function">
    <text evidence="7">Plays an important role in the control of DNA replication and the maintenance of replication fork stability.</text>
</comment>
<feature type="region of interest" description="Disordered" evidence="8">
    <location>
        <begin position="149"/>
        <end position="180"/>
    </location>
</feature>
<feature type="domain" description="CCHC-type" evidence="9">
    <location>
        <begin position="8"/>
        <end position="21"/>
    </location>
</feature>
<dbReference type="InterPro" id="IPR040038">
    <property type="entry name" value="TIPIN/Csm3/Swi3"/>
</dbReference>
<evidence type="ECO:0000256" key="7">
    <source>
        <dbReference type="RuleBase" id="RU366049"/>
    </source>
</evidence>
<evidence type="ECO:0000256" key="8">
    <source>
        <dbReference type="SAM" id="MobiDB-lite"/>
    </source>
</evidence>
<dbReference type="PANTHER" id="PTHR13220">
    <property type="entry name" value="TIMELESS INTERACTING-RELATED"/>
    <property type="match status" value="1"/>
</dbReference>
<dbReference type="PANTHER" id="PTHR13220:SF11">
    <property type="entry name" value="TIMELESS-INTERACTING PROTEIN"/>
    <property type="match status" value="1"/>
</dbReference>
<dbReference type="GO" id="GO:0006974">
    <property type="term" value="P:DNA damage response"/>
    <property type="evidence" value="ECO:0007669"/>
    <property type="project" value="UniProtKB-KW"/>
</dbReference>
<feature type="compositionally biased region" description="Polar residues" evidence="8">
    <location>
        <begin position="162"/>
        <end position="174"/>
    </location>
</feature>
<accession>D8SVF6</accession>
<dbReference type="GO" id="GO:0008270">
    <property type="term" value="F:zinc ion binding"/>
    <property type="evidence" value="ECO:0007669"/>
    <property type="project" value="UniProtKB-KW"/>
</dbReference>
<evidence type="ECO:0000313" key="10">
    <source>
        <dbReference type="EMBL" id="EFJ11605.1"/>
    </source>
</evidence>
<keyword evidence="6" id="KW-0863">Zinc-finger</keyword>
<comment type="subcellular location">
    <subcellularLocation>
        <location evidence="1 7">Nucleus</location>
    </subcellularLocation>
</comment>
<dbReference type="GO" id="GO:0000076">
    <property type="term" value="P:DNA replication checkpoint signaling"/>
    <property type="evidence" value="ECO:0000318"/>
    <property type="project" value="GO_Central"/>
</dbReference>
<dbReference type="SUPFAM" id="SSF57756">
    <property type="entry name" value="Retrovirus zinc finger-like domains"/>
    <property type="match status" value="1"/>
</dbReference>
<keyword evidence="5 7" id="KW-0131">Cell cycle</keyword>
<dbReference type="eggNOG" id="KOG3004">
    <property type="taxonomic scope" value="Eukaryota"/>
</dbReference>
<name>D8SVF6_SELML</name>
<sequence length="232" mass="25967">MIGAPTGCYKCGRTGHWSRDCSFDPKPGLPPPPPPPISSAPPPKPGRRRKRKLTPELLFSNEGLGYVLEHIPHRFPIKGRGHEGRDLHNLLRAYRHWHSNFFPSLSFKRFAREVAKVGRLRRVKKRLKECRTKFFKGVDDPKDCLKEDLPEPDIPSQEAPVQDNQNYTPISNPVSKDDPDYGQKMARMEANRLKALERARARIAAAAAAAATNTTLCVSAQTNEQADNGIAS</sequence>
<dbReference type="STRING" id="88036.D8SVF6"/>
<protein>
    <recommendedName>
        <fullName evidence="9">CCHC-type domain-containing protein</fullName>
    </recommendedName>
</protein>
<dbReference type="PROSITE" id="PS50158">
    <property type="entry name" value="ZF_CCHC"/>
    <property type="match status" value="1"/>
</dbReference>
<dbReference type="Gene3D" id="4.10.60.10">
    <property type="entry name" value="Zinc finger, CCHC-type"/>
    <property type="match status" value="1"/>
</dbReference>
<evidence type="ECO:0000256" key="4">
    <source>
        <dbReference type="ARBA" id="ARBA00023242"/>
    </source>
</evidence>
<keyword evidence="6" id="KW-0479">Metal-binding</keyword>
<dbReference type="SMART" id="SM00343">
    <property type="entry name" value="ZnF_C2HC"/>
    <property type="match status" value="1"/>
</dbReference>
<evidence type="ECO:0000259" key="9">
    <source>
        <dbReference type="PROSITE" id="PS50158"/>
    </source>
</evidence>
<evidence type="ECO:0000256" key="6">
    <source>
        <dbReference type="PROSITE-ProRule" id="PRU00047"/>
    </source>
</evidence>
<dbReference type="EMBL" id="GL377645">
    <property type="protein sequence ID" value="EFJ11605.1"/>
    <property type="molecule type" value="Genomic_DNA"/>
</dbReference>
<dbReference type="InterPro" id="IPR036875">
    <property type="entry name" value="Znf_CCHC_sf"/>
</dbReference>
<dbReference type="Gramene" id="EFJ11605">
    <property type="protein sequence ID" value="EFJ11605"/>
    <property type="gene ID" value="SELMODRAFT_426137"/>
</dbReference>
<dbReference type="KEGG" id="smo:SELMODRAFT_426137"/>
<gene>
    <name evidence="10" type="ORF">SELMODRAFT_426137</name>
</gene>
<evidence type="ECO:0000313" key="11">
    <source>
        <dbReference type="Proteomes" id="UP000001514"/>
    </source>
</evidence>
<evidence type="ECO:0000256" key="5">
    <source>
        <dbReference type="ARBA" id="ARBA00023306"/>
    </source>
</evidence>
<dbReference type="InterPro" id="IPR012923">
    <property type="entry name" value="Csm3"/>
</dbReference>
<dbReference type="GO" id="GO:0043111">
    <property type="term" value="P:replication fork arrest"/>
    <property type="evidence" value="ECO:0000318"/>
    <property type="project" value="GO_Central"/>
</dbReference>
<evidence type="ECO:0000256" key="2">
    <source>
        <dbReference type="ARBA" id="ARBA00006075"/>
    </source>
</evidence>
<feature type="region of interest" description="Disordered" evidence="8">
    <location>
        <begin position="22"/>
        <end position="49"/>
    </location>
</feature>
<dbReference type="FunCoup" id="D8SVF6">
    <property type="interactions" value="2045"/>
</dbReference>
<keyword evidence="3 7" id="KW-0227">DNA damage</keyword>